<dbReference type="GO" id="GO:0005737">
    <property type="term" value="C:cytoplasm"/>
    <property type="evidence" value="ECO:0007669"/>
    <property type="project" value="TreeGrafter"/>
</dbReference>
<dbReference type="SUPFAM" id="SSF53474">
    <property type="entry name" value="alpha/beta-Hydrolases"/>
    <property type="match status" value="1"/>
</dbReference>
<dbReference type="InterPro" id="IPR050593">
    <property type="entry name" value="LovG"/>
</dbReference>
<comment type="similarity">
    <text evidence="1">Belongs to the LovG family.</text>
</comment>
<dbReference type="GO" id="GO:0016787">
    <property type="term" value="F:hydrolase activity"/>
    <property type="evidence" value="ECO:0007669"/>
    <property type="project" value="UniProtKB-KW"/>
</dbReference>
<dbReference type="Gene3D" id="3.40.50.1820">
    <property type="entry name" value="alpha/beta hydrolase"/>
    <property type="match status" value="1"/>
</dbReference>
<evidence type="ECO:0000256" key="2">
    <source>
        <dbReference type="ARBA" id="ARBA00022801"/>
    </source>
</evidence>
<dbReference type="EMBL" id="LFIV01000068">
    <property type="protein sequence ID" value="KZL71679.1"/>
    <property type="molecule type" value="Genomic_DNA"/>
</dbReference>
<reference evidence="4 5" key="1">
    <citation type="submission" date="2015-06" db="EMBL/GenBank/DDBJ databases">
        <title>Survival trade-offs in plant roots during colonization by closely related pathogenic and mutualistic fungi.</title>
        <authorList>
            <person name="Hacquard S."/>
            <person name="Kracher B."/>
            <person name="Hiruma K."/>
            <person name="Weinman A."/>
            <person name="Muench P."/>
            <person name="Garrido Oter R."/>
            <person name="Ver Loren van Themaat E."/>
            <person name="Dallerey J.-F."/>
            <person name="Damm U."/>
            <person name="Henrissat B."/>
            <person name="Lespinet O."/>
            <person name="Thon M."/>
            <person name="Kemen E."/>
            <person name="McHardy A.C."/>
            <person name="Schulze-Lefert P."/>
            <person name="O'Connell R.J."/>
        </authorList>
    </citation>
    <scope>NUCLEOTIDE SEQUENCE [LARGE SCALE GENOMIC DNA]</scope>
    <source>
        <strain evidence="4 5">0861</strain>
    </source>
</reference>
<evidence type="ECO:0000313" key="5">
    <source>
        <dbReference type="Proteomes" id="UP000076552"/>
    </source>
</evidence>
<sequence>MHQKPRILCFHGLGSNAEIFQAQTYQLRHRLEANFELVYLNGPFECEPGPGVLPIFEGCGPYYRWTEDHEEAYDENSYDHSGWDRSEGLRSVLSQLEPPISSPVWAGVIGFSHGGRIAAGLLKQQSLRTSHSHANATLEELAKFAPTRFQFGVFFHTAYPPLEFPVATRSDYPDSIIKVPSVHVHGLQDPSLGIQQRMVSHFQREKREVVQCNVGHWLPSQRKDVEAIIDKIMTISQPAGWSSERHVIEPLKYSQHRISQAQGLRSVG</sequence>
<keyword evidence="2" id="KW-0378">Hydrolase</keyword>
<evidence type="ECO:0000256" key="1">
    <source>
        <dbReference type="ARBA" id="ARBA00005863"/>
    </source>
</evidence>
<keyword evidence="5" id="KW-1185">Reference proteome</keyword>
<dbReference type="GO" id="GO:0005634">
    <property type="term" value="C:nucleus"/>
    <property type="evidence" value="ECO:0007669"/>
    <property type="project" value="TreeGrafter"/>
</dbReference>
<comment type="caution">
    <text evidence="4">The sequence shown here is derived from an EMBL/GenBank/DDBJ whole genome shotgun (WGS) entry which is preliminary data.</text>
</comment>
<dbReference type="AlphaFoldDB" id="A0A166T7J6"/>
<dbReference type="PANTHER" id="PTHR48070">
    <property type="entry name" value="ESTERASE OVCA2"/>
    <property type="match status" value="1"/>
</dbReference>
<proteinExistence type="inferred from homology"/>
<gene>
    <name evidence="4" type="ORF">CT0861_07343</name>
</gene>
<dbReference type="Proteomes" id="UP000076552">
    <property type="component" value="Unassembled WGS sequence"/>
</dbReference>
<evidence type="ECO:0000259" key="3">
    <source>
        <dbReference type="Pfam" id="PF03959"/>
    </source>
</evidence>
<dbReference type="GO" id="GO:0044550">
    <property type="term" value="P:secondary metabolite biosynthetic process"/>
    <property type="evidence" value="ECO:0007669"/>
    <property type="project" value="TreeGrafter"/>
</dbReference>
<feature type="domain" description="Serine hydrolase" evidence="3">
    <location>
        <begin position="1"/>
        <end position="227"/>
    </location>
</feature>
<accession>A0A166T7J6</accession>
<dbReference type="PANTHER" id="PTHR48070:SF3">
    <property type="entry name" value="ESTERASE DBAE-RELATED"/>
    <property type="match status" value="1"/>
</dbReference>
<dbReference type="STRING" id="708197.A0A166T7J6"/>
<organism evidence="4 5">
    <name type="scientific">Colletotrichum tofieldiae</name>
    <dbReference type="NCBI Taxonomy" id="708197"/>
    <lineage>
        <taxon>Eukaryota</taxon>
        <taxon>Fungi</taxon>
        <taxon>Dikarya</taxon>
        <taxon>Ascomycota</taxon>
        <taxon>Pezizomycotina</taxon>
        <taxon>Sordariomycetes</taxon>
        <taxon>Hypocreomycetidae</taxon>
        <taxon>Glomerellales</taxon>
        <taxon>Glomerellaceae</taxon>
        <taxon>Colletotrichum</taxon>
        <taxon>Colletotrichum spaethianum species complex</taxon>
    </lineage>
</organism>
<dbReference type="Pfam" id="PF03959">
    <property type="entry name" value="FSH1"/>
    <property type="match status" value="1"/>
</dbReference>
<name>A0A166T7J6_9PEZI</name>
<evidence type="ECO:0000313" key="4">
    <source>
        <dbReference type="EMBL" id="KZL71679.1"/>
    </source>
</evidence>
<protein>
    <submittedName>
        <fullName evidence="4">Phospholipase/carboxylesterase</fullName>
    </submittedName>
</protein>
<dbReference type="InterPro" id="IPR005645">
    <property type="entry name" value="FSH-like_dom"/>
</dbReference>
<dbReference type="InterPro" id="IPR029058">
    <property type="entry name" value="AB_hydrolase_fold"/>
</dbReference>